<accession>A0AAW2VXU8</accession>
<dbReference type="PANTHER" id="PTHR47599:SF3">
    <property type="entry name" value="CELL-TO-CELL MOVEMENT PROTEIN"/>
    <property type="match status" value="1"/>
</dbReference>
<evidence type="ECO:0000256" key="1">
    <source>
        <dbReference type="ARBA" id="ARBA00023054"/>
    </source>
</evidence>
<gene>
    <name evidence="2" type="ORF">Slati_2782200</name>
</gene>
<sequence length="725" mass="82918">MKPNESSSYNDNREYFQILKRQRKDFLRKILWKCDNGPCKIDTTLRTPVEIQESGEGTTWIYPTFSEGEEEQGWTRKFQVQFSVPGNVVRRIYSTEVHGRISARRNGMENLSQKMDEILKILPNLQKGLTELKTEVADLKKNQRDSPEISKSRQERIRDALGTVPLLHQKGKATEVPKPKTRERRERGITELVNVQTNEITPALPPPEGSTGRNLRRVPEHTPWARTMLQPLHPYGTILNLDIIDFRNTEKLIDEWVAALKIAATTLELDRENFIRLVELSLEGSVKIGWDNPPEDTKANILAGDSKSAIAERLGRLIKIHFIGDGYFEGSKTEKAREYAQALFGLELRSICAVDEYIYWFRKYFFQSGVATEIAAPNVLCKDLQSMEENVDPVIQSHISPDCPQKRGGLRKFEATNDILDAVYYGNLVPVYQFEDIPSDESVYEEEIETDSDGSSTESEIGGIGRFLNQIGVNQRRHHIIYKVSLGDFAIPMELTGNVMKMQLIPKEEILEELSKLREEVAVTMKWIHIGAIEVVVKATFKEGIDSEIHLSIMDRRINNLRDGCLGTMIENMKEYIEIPRIFKEFAKVMTPDPIKIPRIGGVDLVIKDHPILEQTLSTRTEFSSRMSFLEDRIVGYRGKEKELIKTFTPQEIRVDNVKLRRPGGWKEMQVVFDITERDNHFPCDDLYHLQQPVIGRYEGMLEIAGHEILVAGVAGKENGSMTWG</sequence>
<dbReference type="AlphaFoldDB" id="A0AAW2VXU8"/>
<evidence type="ECO:0000313" key="2">
    <source>
        <dbReference type="EMBL" id="KAL0434479.1"/>
    </source>
</evidence>
<organism evidence="2">
    <name type="scientific">Sesamum latifolium</name>
    <dbReference type="NCBI Taxonomy" id="2727402"/>
    <lineage>
        <taxon>Eukaryota</taxon>
        <taxon>Viridiplantae</taxon>
        <taxon>Streptophyta</taxon>
        <taxon>Embryophyta</taxon>
        <taxon>Tracheophyta</taxon>
        <taxon>Spermatophyta</taxon>
        <taxon>Magnoliopsida</taxon>
        <taxon>eudicotyledons</taxon>
        <taxon>Gunneridae</taxon>
        <taxon>Pentapetalae</taxon>
        <taxon>asterids</taxon>
        <taxon>lamiids</taxon>
        <taxon>Lamiales</taxon>
        <taxon>Pedaliaceae</taxon>
        <taxon>Sesamum</taxon>
    </lineage>
</organism>
<dbReference type="Pfam" id="PF01107">
    <property type="entry name" value="MP"/>
    <property type="match status" value="1"/>
</dbReference>
<comment type="caution">
    <text evidence="2">The sequence shown here is derived from an EMBL/GenBank/DDBJ whole genome shotgun (WGS) entry which is preliminary data.</text>
</comment>
<dbReference type="InterPro" id="IPR051596">
    <property type="entry name" value="Caulimoviridae_Movement"/>
</dbReference>
<reference evidence="2" key="2">
    <citation type="journal article" date="2024" name="Plant">
        <title>Genomic evolution and insights into agronomic trait innovations of Sesamum species.</title>
        <authorList>
            <person name="Miao H."/>
            <person name="Wang L."/>
            <person name="Qu L."/>
            <person name="Liu H."/>
            <person name="Sun Y."/>
            <person name="Le M."/>
            <person name="Wang Q."/>
            <person name="Wei S."/>
            <person name="Zheng Y."/>
            <person name="Lin W."/>
            <person name="Duan Y."/>
            <person name="Cao H."/>
            <person name="Xiong S."/>
            <person name="Wang X."/>
            <person name="Wei L."/>
            <person name="Li C."/>
            <person name="Ma Q."/>
            <person name="Ju M."/>
            <person name="Zhao R."/>
            <person name="Li G."/>
            <person name="Mu C."/>
            <person name="Tian Q."/>
            <person name="Mei H."/>
            <person name="Zhang T."/>
            <person name="Gao T."/>
            <person name="Zhang H."/>
        </authorList>
    </citation>
    <scope>NUCLEOTIDE SEQUENCE</scope>
    <source>
        <strain evidence="2">KEN1</strain>
    </source>
</reference>
<proteinExistence type="predicted"/>
<protein>
    <submittedName>
        <fullName evidence="2">Movement protein</fullName>
    </submittedName>
</protein>
<dbReference type="EMBL" id="JACGWN010000009">
    <property type="protein sequence ID" value="KAL0434479.1"/>
    <property type="molecule type" value="Genomic_DNA"/>
</dbReference>
<keyword evidence="1" id="KW-0175">Coiled coil</keyword>
<name>A0AAW2VXU8_9LAMI</name>
<dbReference type="InterPro" id="IPR028919">
    <property type="entry name" value="Viral_movement"/>
</dbReference>
<reference evidence="2" key="1">
    <citation type="submission" date="2020-06" db="EMBL/GenBank/DDBJ databases">
        <authorList>
            <person name="Li T."/>
            <person name="Hu X."/>
            <person name="Zhang T."/>
            <person name="Song X."/>
            <person name="Zhang H."/>
            <person name="Dai N."/>
            <person name="Sheng W."/>
            <person name="Hou X."/>
            <person name="Wei L."/>
        </authorList>
    </citation>
    <scope>NUCLEOTIDE SEQUENCE</scope>
    <source>
        <strain evidence="2">KEN1</strain>
        <tissue evidence="2">Leaf</tissue>
    </source>
</reference>
<dbReference type="PANTHER" id="PTHR47599">
    <property type="entry name" value="CELL-TO-CELL MOVEMENT PROTEIN"/>
    <property type="match status" value="1"/>
</dbReference>